<dbReference type="Proteomes" id="UP001152484">
    <property type="component" value="Unassembled WGS sequence"/>
</dbReference>
<dbReference type="PANTHER" id="PTHR46033:SF8">
    <property type="entry name" value="PROTEIN MAINTENANCE OF MERISTEMS-LIKE"/>
    <property type="match status" value="1"/>
</dbReference>
<comment type="caution">
    <text evidence="2">The sequence shown here is derived from an EMBL/GenBank/DDBJ whole genome shotgun (WGS) entry which is preliminary data.</text>
</comment>
<dbReference type="InterPro" id="IPR044824">
    <property type="entry name" value="MAIN-like"/>
</dbReference>
<organism evidence="2 3">
    <name type="scientific">Cuscuta europaea</name>
    <name type="common">European dodder</name>
    <dbReference type="NCBI Taxonomy" id="41803"/>
    <lineage>
        <taxon>Eukaryota</taxon>
        <taxon>Viridiplantae</taxon>
        <taxon>Streptophyta</taxon>
        <taxon>Embryophyta</taxon>
        <taxon>Tracheophyta</taxon>
        <taxon>Spermatophyta</taxon>
        <taxon>Magnoliopsida</taxon>
        <taxon>eudicotyledons</taxon>
        <taxon>Gunneridae</taxon>
        <taxon>Pentapetalae</taxon>
        <taxon>asterids</taxon>
        <taxon>lamiids</taxon>
        <taxon>Solanales</taxon>
        <taxon>Convolvulaceae</taxon>
        <taxon>Cuscuteae</taxon>
        <taxon>Cuscuta</taxon>
        <taxon>Cuscuta subgen. Cuscuta</taxon>
    </lineage>
</organism>
<proteinExistence type="predicted"/>
<feature type="domain" description="Aminotransferase-like plant mobile" evidence="1">
    <location>
        <begin position="67"/>
        <end position="316"/>
    </location>
</feature>
<sequence length="316" mass="36181">MAERVAHPGPWDRSVLVMIPGEHRADRVWHESAFRNDKLRCHHYSSCAYVDDGPRHPGVVRLLRASGFHGVERIGQIQLDWSLLTALVERWRPEVHAFHLPFGEVGLALQDVQVLLGLPIDGIPLIGPTITDKAALLQMCAQSACFIPEDDDLNSATIKVTNIHPIPLTDWSTENEVTQHTRALIWQLLGGSLFPTTSGNMASWYFLELLQGNLVDVRRWSWGSAVLAYLYHTMCKAAKAQTKQIGGCLILLQIWAWERLLMVRPQGHLPLDHTLDFPYAVRWACQHDWQQTNRFSLRVYRDQLDRMTEDEFEWIP</sequence>
<accession>A0A9P0Z102</accession>
<keyword evidence="3" id="KW-1185">Reference proteome</keyword>
<dbReference type="GO" id="GO:0010073">
    <property type="term" value="P:meristem maintenance"/>
    <property type="evidence" value="ECO:0007669"/>
    <property type="project" value="InterPro"/>
</dbReference>
<dbReference type="PANTHER" id="PTHR46033">
    <property type="entry name" value="PROTEIN MAIN-LIKE 2"/>
    <property type="match status" value="1"/>
</dbReference>
<dbReference type="EMBL" id="CAMAPE010000015">
    <property type="protein sequence ID" value="CAH9082498.1"/>
    <property type="molecule type" value="Genomic_DNA"/>
</dbReference>
<name>A0A9P0Z102_CUSEU</name>
<gene>
    <name evidence="2" type="ORF">CEURO_LOCUS8307</name>
</gene>
<dbReference type="OrthoDB" id="1303806at2759"/>
<dbReference type="AlphaFoldDB" id="A0A9P0Z102"/>
<evidence type="ECO:0000259" key="1">
    <source>
        <dbReference type="Pfam" id="PF10536"/>
    </source>
</evidence>
<dbReference type="InterPro" id="IPR019557">
    <property type="entry name" value="AminoTfrase-like_pln_mobile"/>
</dbReference>
<protein>
    <recommendedName>
        <fullName evidence="1">Aminotransferase-like plant mobile domain-containing protein</fullName>
    </recommendedName>
</protein>
<reference evidence="2" key="1">
    <citation type="submission" date="2022-07" db="EMBL/GenBank/DDBJ databases">
        <authorList>
            <person name="Macas J."/>
            <person name="Novak P."/>
            <person name="Neumann P."/>
        </authorList>
    </citation>
    <scope>NUCLEOTIDE SEQUENCE</scope>
</reference>
<evidence type="ECO:0000313" key="2">
    <source>
        <dbReference type="EMBL" id="CAH9082498.1"/>
    </source>
</evidence>
<dbReference type="Pfam" id="PF10536">
    <property type="entry name" value="PMD"/>
    <property type="match status" value="1"/>
</dbReference>
<evidence type="ECO:0000313" key="3">
    <source>
        <dbReference type="Proteomes" id="UP001152484"/>
    </source>
</evidence>